<keyword evidence="4" id="KW-0812">Transmembrane</keyword>
<name>A0A916TC09_9MICO</name>
<dbReference type="AlphaFoldDB" id="A0A916TC09"/>
<dbReference type="PROSITE" id="PS51387">
    <property type="entry name" value="FAD_PCMH"/>
    <property type="match status" value="1"/>
</dbReference>
<dbReference type="EMBL" id="BMHI01000005">
    <property type="protein sequence ID" value="GGB39463.1"/>
    <property type="molecule type" value="Genomic_DNA"/>
</dbReference>
<evidence type="ECO:0000256" key="1">
    <source>
        <dbReference type="ARBA" id="ARBA00004167"/>
    </source>
</evidence>
<dbReference type="SUPFAM" id="SSF55103">
    <property type="entry name" value="FAD-linked oxidases, C-terminal domain"/>
    <property type="match status" value="1"/>
</dbReference>
<keyword evidence="8" id="KW-0472">Membrane</keyword>
<evidence type="ECO:0000256" key="7">
    <source>
        <dbReference type="ARBA" id="ARBA00023002"/>
    </source>
</evidence>
<evidence type="ECO:0000256" key="5">
    <source>
        <dbReference type="ARBA" id="ARBA00022827"/>
    </source>
</evidence>
<dbReference type="InterPro" id="IPR016169">
    <property type="entry name" value="FAD-bd_PCMH_sub2"/>
</dbReference>
<accession>A0A916TC09</accession>
<dbReference type="EC" id="1.3.1.72" evidence="2"/>
<dbReference type="Proteomes" id="UP000636793">
    <property type="component" value="Unassembled WGS sequence"/>
</dbReference>
<dbReference type="GO" id="GO:0050614">
    <property type="term" value="F:Delta24-sterol reductase activity"/>
    <property type="evidence" value="ECO:0007669"/>
    <property type="project" value="UniProtKB-EC"/>
</dbReference>
<dbReference type="InterPro" id="IPR006094">
    <property type="entry name" value="Oxid_FAD_bind_N"/>
</dbReference>
<dbReference type="SUPFAM" id="SSF56176">
    <property type="entry name" value="FAD-binding/transporter-associated domain-like"/>
    <property type="match status" value="1"/>
</dbReference>
<dbReference type="GO" id="GO:0071949">
    <property type="term" value="F:FAD binding"/>
    <property type="evidence" value="ECO:0007669"/>
    <property type="project" value="InterPro"/>
</dbReference>
<dbReference type="GO" id="GO:0016020">
    <property type="term" value="C:membrane"/>
    <property type="evidence" value="ECO:0007669"/>
    <property type="project" value="UniProtKB-SubCell"/>
</dbReference>
<reference evidence="10" key="2">
    <citation type="submission" date="2020-09" db="EMBL/GenBank/DDBJ databases">
        <authorList>
            <person name="Sun Q."/>
            <person name="Zhou Y."/>
        </authorList>
    </citation>
    <scope>NUCLEOTIDE SEQUENCE</scope>
    <source>
        <strain evidence="10">CGMCC 1.15085</strain>
    </source>
</reference>
<sequence length="469" mass="53522">MSEDFVARARGEIVGWAQHRAAVEDLQRQLAAMPPGAPVRLAKKTSNLFRPREANPVPGLDVSRLHGVVEVDPRAGTADVQGMTTYEDLVDATLRYGLMPYVVPQLRTITLGGAVTGLGIESSSFRNGLPHESLIEMDVLTGAGEIVTASDEQNADLFRSFPNSYGSLGYSVRLKIKLERVAPYVHLRHVRFGAIGELMDTLRQVLRDRTYEGESVDFVDGVVFSREESYLVLGGWASSAPYTSDYTGQQIYYRSIQQRSEDYLTVLDYLWRWDTDWFWCNRALGLQNPMLRRLVPRRYLRSDVYSKVIRWENTHGYFAKLDAKKGKLPRERVVQDVEVALDRTEEFLDWFLGNVPIEPIWLCPLAVRDHEHGEQPWPLYPLKRGEDYVNVGFWSTVEITPGRSDGDVNRDIERVVHEMGGHKSLYSDVYYDEDTFWGLYGGETLKAVKNTYDPDGRLPDLYTKAVKRR</sequence>
<evidence type="ECO:0000256" key="3">
    <source>
        <dbReference type="ARBA" id="ARBA00022630"/>
    </source>
</evidence>
<evidence type="ECO:0000256" key="2">
    <source>
        <dbReference type="ARBA" id="ARBA00012405"/>
    </source>
</evidence>
<evidence type="ECO:0000313" key="11">
    <source>
        <dbReference type="Proteomes" id="UP000636793"/>
    </source>
</evidence>
<dbReference type="InterPro" id="IPR040165">
    <property type="entry name" value="Diminuto-like"/>
</dbReference>
<keyword evidence="7" id="KW-0560">Oxidoreductase</keyword>
<dbReference type="InterPro" id="IPR036318">
    <property type="entry name" value="FAD-bd_PCMH-like_sf"/>
</dbReference>
<evidence type="ECO:0000259" key="9">
    <source>
        <dbReference type="PROSITE" id="PS51387"/>
    </source>
</evidence>
<dbReference type="Pfam" id="PF01565">
    <property type="entry name" value="FAD_binding_4"/>
    <property type="match status" value="1"/>
</dbReference>
<keyword evidence="11" id="KW-1185">Reference proteome</keyword>
<evidence type="ECO:0000256" key="4">
    <source>
        <dbReference type="ARBA" id="ARBA00022692"/>
    </source>
</evidence>
<dbReference type="PANTHER" id="PTHR10801:SF0">
    <property type="entry name" value="DELTA(24)-STEROL REDUCTASE"/>
    <property type="match status" value="1"/>
</dbReference>
<feature type="domain" description="FAD-binding PCMH-type" evidence="9">
    <location>
        <begin position="9"/>
        <end position="181"/>
    </location>
</feature>
<evidence type="ECO:0000256" key="6">
    <source>
        <dbReference type="ARBA" id="ARBA00022989"/>
    </source>
</evidence>
<proteinExistence type="predicted"/>
<comment type="caution">
    <text evidence="10">The sequence shown here is derived from an EMBL/GenBank/DDBJ whole genome shotgun (WGS) entry which is preliminary data.</text>
</comment>
<comment type="subcellular location">
    <subcellularLocation>
        <location evidence="1">Membrane</location>
        <topology evidence="1">Single-pass membrane protein</topology>
    </subcellularLocation>
</comment>
<evidence type="ECO:0000313" key="10">
    <source>
        <dbReference type="EMBL" id="GGB39463.1"/>
    </source>
</evidence>
<gene>
    <name evidence="10" type="ORF">GCM10011492_32810</name>
</gene>
<dbReference type="InterPro" id="IPR016166">
    <property type="entry name" value="FAD-bd_PCMH"/>
</dbReference>
<keyword evidence="5" id="KW-0274">FAD</keyword>
<keyword evidence="3" id="KW-0285">Flavoprotein</keyword>
<dbReference type="PANTHER" id="PTHR10801">
    <property type="entry name" value="24-DEHYDROCHOLESTEROL REDUCTASE"/>
    <property type="match status" value="1"/>
</dbReference>
<organism evidence="10 11">
    <name type="scientific">Flexivirga endophytica</name>
    <dbReference type="NCBI Taxonomy" id="1849103"/>
    <lineage>
        <taxon>Bacteria</taxon>
        <taxon>Bacillati</taxon>
        <taxon>Actinomycetota</taxon>
        <taxon>Actinomycetes</taxon>
        <taxon>Micrococcales</taxon>
        <taxon>Dermacoccaceae</taxon>
        <taxon>Flexivirga</taxon>
    </lineage>
</organism>
<protein>
    <recommendedName>
        <fullName evidence="2">Delta(24)-sterol reductase</fullName>
        <ecNumber evidence="2">1.3.1.72</ecNumber>
    </recommendedName>
</protein>
<dbReference type="Gene3D" id="3.30.465.10">
    <property type="match status" value="1"/>
</dbReference>
<keyword evidence="6" id="KW-1133">Transmembrane helix</keyword>
<evidence type="ECO:0000256" key="8">
    <source>
        <dbReference type="ARBA" id="ARBA00023136"/>
    </source>
</evidence>
<reference evidence="10" key="1">
    <citation type="journal article" date="2014" name="Int. J. Syst. Evol. Microbiol.">
        <title>Complete genome sequence of Corynebacterium casei LMG S-19264T (=DSM 44701T), isolated from a smear-ripened cheese.</title>
        <authorList>
            <consortium name="US DOE Joint Genome Institute (JGI-PGF)"/>
            <person name="Walter F."/>
            <person name="Albersmeier A."/>
            <person name="Kalinowski J."/>
            <person name="Ruckert C."/>
        </authorList>
    </citation>
    <scope>NUCLEOTIDE SEQUENCE</scope>
    <source>
        <strain evidence="10">CGMCC 1.15085</strain>
    </source>
</reference>
<dbReference type="InterPro" id="IPR016164">
    <property type="entry name" value="FAD-linked_Oxase-like_C"/>
</dbReference>